<dbReference type="InterPro" id="IPR010772">
    <property type="entry name" value="DUF1359"/>
</dbReference>
<proteinExistence type="predicted"/>
<comment type="caution">
    <text evidence="1">The sequence shown here is derived from an EMBL/GenBank/DDBJ whole genome shotgun (WGS) entry which is preliminary data.</text>
</comment>
<organism evidence="1 2">
    <name type="scientific">Lactococcus lactis subsp. lactis</name>
    <name type="common">Streptococcus lactis</name>
    <dbReference type="NCBI Taxonomy" id="1360"/>
    <lineage>
        <taxon>Bacteria</taxon>
        <taxon>Bacillati</taxon>
        <taxon>Bacillota</taxon>
        <taxon>Bacilli</taxon>
        <taxon>Lactobacillales</taxon>
        <taxon>Streptococcaceae</taxon>
        <taxon>Lactococcus</taxon>
    </lineage>
</organism>
<dbReference type="PATRIC" id="fig|1360.106.peg.1637"/>
<dbReference type="AlphaFoldDB" id="A0A0V8D6H9"/>
<evidence type="ECO:0000313" key="2">
    <source>
        <dbReference type="Proteomes" id="UP000054230"/>
    </source>
</evidence>
<sequence>MLEEITVDFSEQVAETQTKIDRLQGIIYDIENQKNVLDDCKKSHIPRDTKFELSLSGVLRCSVKISIEMLIPLLEQNIEDNTVLIHKLAKELGIAIK</sequence>
<dbReference type="Proteomes" id="UP000054230">
    <property type="component" value="Unassembled WGS sequence"/>
</dbReference>
<dbReference type="EMBL" id="LKLP01000079">
    <property type="protein sequence ID" value="KSU09210.1"/>
    <property type="molecule type" value="Genomic_DNA"/>
</dbReference>
<evidence type="ECO:0000313" key="1">
    <source>
        <dbReference type="EMBL" id="KSU09210.1"/>
    </source>
</evidence>
<gene>
    <name evidence="1" type="ORF">LMG8520_1523</name>
</gene>
<protein>
    <submittedName>
        <fullName evidence="1">Phage protein</fullName>
    </submittedName>
</protein>
<dbReference type="RefSeq" id="WP_058209865.1">
    <property type="nucleotide sequence ID" value="NZ_LKLP01000079.1"/>
</dbReference>
<reference evidence="2" key="1">
    <citation type="submission" date="2015-10" db="EMBL/GenBank/DDBJ databases">
        <title>Draft Genome Sequences of 11 Lactococcus lactis subspecies cremoris strains.</title>
        <authorList>
            <person name="Wels M."/>
            <person name="Backus L."/>
            <person name="Boekhorst J."/>
            <person name="Dijkstra A."/>
            <person name="Beerthuizen M."/>
            <person name="Kelly W."/>
            <person name="Siezen R."/>
            <person name="Bachmann H."/>
            <person name="Van Hijum S."/>
        </authorList>
    </citation>
    <scope>NUCLEOTIDE SEQUENCE [LARGE SCALE GENOMIC DNA]</scope>
    <source>
        <strain evidence="2">LMG8520</strain>
    </source>
</reference>
<name>A0A0V8D6H9_LACLL</name>
<dbReference type="Pfam" id="PF07097">
    <property type="entry name" value="DUF1359"/>
    <property type="match status" value="1"/>
</dbReference>
<accession>A0A0V8D6H9</accession>